<reference evidence="1 2" key="1">
    <citation type="submission" date="2023-04" db="EMBL/GenBank/DDBJ databases">
        <title>A novel species of the genus Streptomyces: Streptomyces pakalii sp. nov. isolated from a Mexican soil jungle.</title>
        <authorList>
            <person name="Chavez-Hernandez M.A."/>
            <person name="Ortiz-Alvarez J."/>
            <person name="Villa-Tanaca L."/>
            <person name="Hernandez-Rodriguez C."/>
        </authorList>
    </citation>
    <scope>NUCLEOTIDE SEQUENCE [LARGE SCALE GENOMIC DNA]</scope>
    <source>
        <strain evidence="1 2">ENCB-J15</strain>
    </source>
</reference>
<protein>
    <submittedName>
        <fullName evidence="1">RedY protein</fullName>
    </submittedName>
</protein>
<keyword evidence="2" id="KW-1185">Reference proteome</keyword>
<proteinExistence type="predicted"/>
<dbReference type="EMBL" id="JARWAF010000011">
    <property type="protein sequence ID" value="MDJ1643618.1"/>
    <property type="molecule type" value="Genomic_DNA"/>
</dbReference>
<evidence type="ECO:0000313" key="2">
    <source>
        <dbReference type="Proteomes" id="UP001237194"/>
    </source>
</evidence>
<dbReference type="RefSeq" id="WP_283898230.1">
    <property type="nucleotide sequence ID" value="NZ_JARWAF010000011.1"/>
</dbReference>
<gene>
    <name evidence="1" type="ORF">P5W92_24900</name>
</gene>
<comment type="caution">
    <text evidence="1">The sequence shown here is derived from an EMBL/GenBank/DDBJ whole genome shotgun (WGS) entry which is preliminary data.</text>
</comment>
<sequence length="108" mass="12426">MEYIVHRIKLLPAVDPQRFEHWVRDVDYATCPQLPSVLSFSVQRVSHQPDDPFHYFEIIGVTDRAAFDRDMKLDVFHELEQAFDTMAVVVDETAGERVGTGYSTAPAW</sequence>
<dbReference type="InterPro" id="IPR021667">
    <property type="entry name" value="HapK"/>
</dbReference>
<dbReference type="Gene3D" id="3.30.70.100">
    <property type="match status" value="1"/>
</dbReference>
<accession>A0ABT7DCR7</accession>
<dbReference type="Pfam" id="PF11639">
    <property type="entry name" value="HapK"/>
    <property type="match status" value="1"/>
</dbReference>
<dbReference type="Proteomes" id="UP001237194">
    <property type="component" value="Unassembled WGS sequence"/>
</dbReference>
<organism evidence="1 2">
    <name type="scientific">Streptomyces pakalii</name>
    <dbReference type="NCBI Taxonomy" id="3036494"/>
    <lineage>
        <taxon>Bacteria</taxon>
        <taxon>Bacillati</taxon>
        <taxon>Actinomycetota</taxon>
        <taxon>Actinomycetes</taxon>
        <taxon>Kitasatosporales</taxon>
        <taxon>Streptomycetaceae</taxon>
        <taxon>Streptomyces</taxon>
    </lineage>
</organism>
<evidence type="ECO:0000313" key="1">
    <source>
        <dbReference type="EMBL" id="MDJ1643618.1"/>
    </source>
</evidence>
<name>A0ABT7DCR7_9ACTN</name>